<dbReference type="Gene3D" id="3.40.50.300">
    <property type="entry name" value="P-loop containing nucleotide triphosphate hydrolases"/>
    <property type="match status" value="1"/>
</dbReference>
<dbReference type="GO" id="GO:0005886">
    <property type="term" value="C:plasma membrane"/>
    <property type="evidence" value="ECO:0007669"/>
    <property type="project" value="TreeGrafter"/>
</dbReference>
<comment type="caution">
    <text evidence="5">The sequence shown here is derived from an EMBL/GenBank/DDBJ whole genome shotgun (WGS) entry which is preliminary data.</text>
</comment>
<evidence type="ECO:0000256" key="2">
    <source>
        <dbReference type="ARBA" id="ARBA00022741"/>
    </source>
</evidence>
<keyword evidence="2" id="KW-0547">Nucleotide-binding</keyword>
<dbReference type="InterPro" id="IPR047667">
    <property type="entry name" value="ATPase_ComGA"/>
</dbReference>
<organism evidence="5 6">
    <name type="scientific">Candidatus Ligilactobacillus excrementigallinarum</name>
    <dbReference type="NCBI Taxonomy" id="2838641"/>
    <lineage>
        <taxon>Bacteria</taxon>
        <taxon>Bacillati</taxon>
        <taxon>Bacillota</taxon>
        <taxon>Bacilli</taxon>
        <taxon>Lactobacillales</taxon>
        <taxon>Lactobacillaceae</taxon>
        <taxon>Ligilactobacillus</taxon>
    </lineage>
</organism>
<evidence type="ECO:0000256" key="3">
    <source>
        <dbReference type="ARBA" id="ARBA00022840"/>
    </source>
</evidence>
<dbReference type="InterPro" id="IPR027417">
    <property type="entry name" value="P-loop_NTPase"/>
</dbReference>
<evidence type="ECO:0000313" key="6">
    <source>
        <dbReference type="Proteomes" id="UP000823963"/>
    </source>
</evidence>
<feature type="domain" description="Bacterial type II secretion system protein E" evidence="4">
    <location>
        <begin position="7"/>
        <end position="284"/>
    </location>
</feature>
<protein>
    <submittedName>
        <fullName evidence="5">Flp pilus assembly complex ATPase component TadA</fullName>
    </submittedName>
</protein>
<keyword evidence="3" id="KW-0067">ATP-binding</keyword>
<accession>A0A9D1UX59</accession>
<name>A0A9D1UX59_9LACO</name>
<dbReference type="PANTHER" id="PTHR30258:SF2">
    <property type="entry name" value="COMG OPERON PROTEIN 1"/>
    <property type="match status" value="1"/>
</dbReference>
<dbReference type="GO" id="GO:0016887">
    <property type="term" value="F:ATP hydrolysis activity"/>
    <property type="evidence" value="ECO:0007669"/>
    <property type="project" value="TreeGrafter"/>
</dbReference>
<dbReference type="PANTHER" id="PTHR30258">
    <property type="entry name" value="TYPE II SECRETION SYSTEM PROTEIN GSPE-RELATED"/>
    <property type="match status" value="1"/>
</dbReference>
<reference evidence="5" key="2">
    <citation type="submission" date="2021-04" db="EMBL/GenBank/DDBJ databases">
        <authorList>
            <person name="Gilroy R."/>
        </authorList>
    </citation>
    <scope>NUCLEOTIDE SEQUENCE</scope>
    <source>
        <strain evidence="5">6627</strain>
    </source>
</reference>
<dbReference type="NCBIfam" id="NF041000">
    <property type="entry name" value="ATPase_ComGA"/>
    <property type="match status" value="1"/>
</dbReference>
<comment type="similarity">
    <text evidence="1">Belongs to the GSP E family.</text>
</comment>
<sequence>MKKVQNVIEILNDAIQEKCSDIYFLPREDDYVVRFYAGGMYYDYALLSQQRAIEYINFFKFKADMNISENRRPQLGSWEYVSQTCKVNCRFSSVGNFLGKESLVIRLIYGIVNITNQRYYEPLQWEKIVHTCLRRGLILFCGPTGSGKTTSMYELVKCFYDQQILCVEDPVEIYLPEVLQLQVNQQAGMTYDELIKVALRHHPDIFVIGEIRDSQTADAAVKAALSGHLVLSTVHALHPAGVINRLLNLGVNLHELNQVLRQVNYQRLIPNVHKEVKVLFDQLNIHDFSLEQFVTDNSMTERWRKSLENLRNQGEISEKTYQKYLYG</sequence>
<gene>
    <name evidence="5" type="primary">tadA</name>
    <name evidence="5" type="ORF">H9861_04830</name>
</gene>
<dbReference type="Proteomes" id="UP000823963">
    <property type="component" value="Unassembled WGS sequence"/>
</dbReference>
<proteinExistence type="inferred from homology"/>
<dbReference type="Gene3D" id="3.30.450.90">
    <property type="match status" value="1"/>
</dbReference>
<dbReference type="InterPro" id="IPR001482">
    <property type="entry name" value="T2SS/T4SS_dom"/>
</dbReference>
<evidence type="ECO:0000313" key="5">
    <source>
        <dbReference type="EMBL" id="HIX02061.1"/>
    </source>
</evidence>
<dbReference type="CDD" id="cd01129">
    <property type="entry name" value="PulE-GspE-like"/>
    <property type="match status" value="1"/>
</dbReference>
<dbReference type="Pfam" id="PF00437">
    <property type="entry name" value="T2SSE"/>
    <property type="match status" value="1"/>
</dbReference>
<evidence type="ECO:0000256" key="1">
    <source>
        <dbReference type="ARBA" id="ARBA00006611"/>
    </source>
</evidence>
<dbReference type="AlphaFoldDB" id="A0A9D1UX59"/>
<dbReference type="SUPFAM" id="SSF52540">
    <property type="entry name" value="P-loop containing nucleoside triphosphate hydrolases"/>
    <property type="match status" value="1"/>
</dbReference>
<dbReference type="EMBL" id="DXFP01000042">
    <property type="protein sequence ID" value="HIX02061.1"/>
    <property type="molecule type" value="Genomic_DNA"/>
</dbReference>
<evidence type="ECO:0000259" key="4">
    <source>
        <dbReference type="Pfam" id="PF00437"/>
    </source>
</evidence>
<dbReference type="GO" id="GO:0005524">
    <property type="term" value="F:ATP binding"/>
    <property type="evidence" value="ECO:0007669"/>
    <property type="project" value="UniProtKB-KW"/>
</dbReference>
<reference evidence="5" key="1">
    <citation type="journal article" date="2021" name="PeerJ">
        <title>Extensive microbial diversity within the chicken gut microbiome revealed by metagenomics and culture.</title>
        <authorList>
            <person name="Gilroy R."/>
            <person name="Ravi A."/>
            <person name="Getino M."/>
            <person name="Pursley I."/>
            <person name="Horton D.L."/>
            <person name="Alikhan N.F."/>
            <person name="Baker D."/>
            <person name="Gharbi K."/>
            <person name="Hall N."/>
            <person name="Watson M."/>
            <person name="Adriaenssens E.M."/>
            <person name="Foster-Nyarko E."/>
            <person name="Jarju S."/>
            <person name="Secka A."/>
            <person name="Antonio M."/>
            <person name="Oren A."/>
            <person name="Chaudhuri R.R."/>
            <person name="La Ragione R."/>
            <person name="Hildebrand F."/>
            <person name="Pallen M.J."/>
        </authorList>
    </citation>
    <scope>NUCLEOTIDE SEQUENCE</scope>
    <source>
        <strain evidence="5">6627</strain>
    </source>
</reference>